<dbReference type="InterPro" id="IPR043429">
    <property type="entry name" value="ArtM/GltK/GlnP/TcyL/YhdX-like"/>
</dbReference>
<proteinExistence type="inferred from homology"/>
<keyword evidence="7 8" id="KW-0472">Membrane</keyword>
<evidence type="ECO:0000256" key="3">
    <source>
        <dbReference type="ARBA" id="ARBA00022448"/>
    </source>
</evidence>
<dbReference type="STRING" id="1902579.BHV28_05300"/>
<dbReference type="InterPro" id="IPR000515">
    <property type="entry name" value="MetI-like"/>
</dbReference>
<evidence type="ECO:0000256" key="8">
    <source>
        <dbReference type="RuleBase" id="RU363032"/>
    </source>
</evidence>
<organism evidence="10 11">
    <name type="scientific">Candidatus Tokpelaia hoelldobleri</name>
    <dbReference type="NCBI Taxonomy" id="1902579"/>
    <lineage>
        <taxon>Bacteria</taxon>
        <taxon>Pseudomonadati</taxon>
        <taxon>Pseudomonadota</taxon>
        <taxon>Alphaproteobacteria</taxon>
        <taxon>Hyphomicrobiales</taxon>
        <taxon>Candidatus Tokpelaia</taxon>
    </lineage>
</organism>
<evidence type="ECO:0000256" key="7">
    <source>
        <dbReference type="ARBA" id="ARBA00023136"/>
    </source>
</evidence>
<dbReference type="Proteomes" id="UP000188912">
    <property type="component" value="Chromosome"/>
</dbReference>
<keyword evidence="5 8" id="KW-0812">Transmembrane</keyword>
<evidence type="ECO:0000256" key="6">
    <source>
        <dbReference type="ARBA" id="ARBA00022989"/>
    </source>
</evidence>
<dbReference type="InterPro" id="IPR010065">
    <property type="entry name" value="AA_ABC_transptr_permease_3TM"/>
</dbReference>
<reference evidence="10 11" key="2">
    <citation type="journal article" date="2016" name="Sci. Rep.">
        <title>The genome of Rhizobiales bacteria in predatory ants reveals urease gene functions but no genes for nitrogen fixation.</title>
        <authorList>
            <person name="Neuvonen M.M."/>
            <person name="Tamarit D."/>
            <person name="Naslund K."/>
            <person name="Liebig J."/>
            <person name="Feldhaar H."/>
            <person name="Moran N.A."/>
            <person name="Guy L."/>
            <person name="Andersson S.G."/>
        </authorList>
    </citation>
    <scope>NUCLEOTIDE SEQUENCE [LARGE SCALE GENOMIC DNA]</scope>
    <source>
        <strain evidence="10 11">Hsal</strain>
    </source>
</reference>
<keyword evidence="4" id="KW-1003">Cell membrane</keyword>
<keyword evidence="11" id="KW-1185">Reference proteome</keyword>
<dbReference type="SUPFAM" id="SSF161098">
    <property type="entry name" value="MetI-like"/>
    <property type="match status" value="1"/>
</dbReference>
<reference evidence="10 11" key="1">
    <citation type="journal article" date="2010" name="Science">
        <title>Genomic comparison of the ants Camponotus floridanus and Harpegnathos saltator.</title>
        <authorList>
            <person name="Bonasio R."/>
            <person name="Zhang G."/>
            <person name="Ye C."/>
            <person name="Mutti N.S."/>
            <person name="Fang X."/>
            <person name="Qin N."/>
            <person name="Donahue G."/>
            <person name="Yang P."/>
            <person name="Li Q."/>
            <person name="Li C."/>
            <person name="Zhang P."/>
            <person name="Huang Z."/>
            <person name="Berger S.L."/>
            <person name="Reinberg D."/>
            <person name="Wang J."/>
            <person name="Liebig J."/>
        </authorList>
    </citation>
    <scope>NUCLEOTIDE SEQUENCE [LARGE SCALE GENOMIC DNA]</scope>
    <source>
        <strain evidence="10 11">Hsal</strain>
    </source>
</reference>
<evidence type="ECO:0000256" key="5">
    <source>
        <dbReference type="ARBA" id="ARBA00022692"/>
    </source>
</evidence>
<dbReference type="PANTHER" id="PTHR30614">
    <property type="entry name" value="MEMBRANE COMPONENT OF AMINO ACID ABC TRANSPORTER"/>
    <property type="match status" value="1"/>
</dbReference>
<dbReference type="InterPro" id="IPR035906">
    <property type="entry name" value="MetI-like_sf"/>
</dbReference>
<feature type="domain" description="ABC transmembrane type-1" evidence="9">
    <location>
        <begin position="24"/>
        <end position="232"/>
    </location>
</feature>
<gene>
    <name evidence="10" type="primary">gltK</name>
    <name evidence="10" type="ORF">BHV28_05300</name>
</gene>
<dbReference type="GO" id="GO:0022857">
    <property type="term" value="F:transmembrane transporter activity"/>
    <property type="evidence" value="ECO:0007669"/>
    <property type="project" value="InterPro"/>
</dbReference>
<dbReference type="PANTHER" id="PTHR30614:SF1">
    <property type="entry name" value="GLUTAMATE_ASPARTATE IMPORT PERMEASE PROTEIN GLTK"/>
    <property type="match status" value="1"/>
</dbReference>
<sequence>MINFNFDFSFFTADFVTNYLLKGLYFSVTVTVVATVFGFLSGTLLAMARLSRLPVVSQLAIIYITAMRAIPLVLVILWFFLIFPDLFEALKNPHFVPLISVIENIVGNPVNMFLSALVTFVAFEAAYFAEIMRAGINAIPQGQGQAGDALGMRYLQKMFIVILPQAFRTMLPVLLTQVIILFQDTSLVYVIGGYDLLKGFEIGGSIWGQKSAAYILAAFTYFIICFALSQIVRILQKKVAIIR</sequence>
<evidence type="ECO:0000313" key="10">
    <source>
        <dbReference type="EMBL" id="AQS41237.1"/>
    </source>
</evidence>
<dbReference type="GO" id="GO:0006865">
    <property type="term" value="P:amino acid transport"/>
    <property type="evidence" value="ECO:0007669"/>
    <property type="project" value="TreeGrafter"/>
</dbReference>
<evidence type="ECO:0000313" key="11">
    <source>
        <dbReference type="Proteomes" id="UP000188912"/>
    </source>
</evidence>
<dbReference type="CDD" id="cd06261">
    <property type="entry name" value="TM_PBP2"/>
    <property type="match status" value="1"/>
</dbReference>
<feature type="transmembrane region" description="Helical" evidence="8">
    <location>
        <begin position="24"/>
        <end position="48"/>
    </location>
</feature>
<accession>A0A1U9JTQ2</accession>
<keyword evidence="6 8" id="KW-1133">Transmembrane helix</keyword>
<evidence type="ECO:0000256" key="2">
    <source>
        <dbReference type="ARBA" id="ARBA00010072"/>
    </source>
</evidence>
<keyword evidence="3 8" id="KW-0813">Transport</keyword>
<dbReference type="NCBIfam" id="TIGR01726">
    <property type="entry name" value="HEQRo_perm_3TM"/>
    <property type="match status" value="1"/>
</dbReference>
<feature type="transmembrane region" description="Helical" evidence="8">
    <location>
        <begin position="60"/>
        <end position="83"/>
    </location>
</feature>
<dbReference type="PROSITE" id="PS50928">
    <property type="entry name" value="ABC_TM1"/>
    <property type="match status" value="1"/>
</dbReference>
<evidence type="ECO:0000256" key="4">
    <source>
        <dbReference type="ARBA" id="ARBA00022475"/>
    </source>
</evidence>
<protein>
    <submittedName>
        <fullName evidence="10">Glutamate/aspartate transport system permease protein</fullName>
    </submittedName>
</protein>
<name>A0A1U9JTQ2_9HYPH</name>
<evidence type="ECO:0000259" key="9">
    <source>
        <dbReference type="PROSITE" id="PS50928"/>
    </source>
</evidence>
<evidence type="ECO:0000256" key="1">
    <source>
        <dbReference type="ARBA" id="ARBA00004429"/>
    </source>
</evidence>
<dbReference type="GO" id="GO:0043190">
    <property type="term" value="C:ATP-binding cassette (ABC) transporter complex"/>
    <property type="evidence" value="ECO:0007669"/>
    <property type="project" value="InterPro"/>
</dbReference>
<feature type="transmembrane region" description="Helical" evidence="8">
    <location>
        <begin position="110"/>
        <end position="129"/>
    </location>
</feature>
<dbReference type="EMBL" id="CP017315">
    <property type="protein sequence ID" value="AQS41237.1"/>
    <property type="molecule type" value="Genomic_DNA"/>
</dbReference>
<dbReference type="Pfam" id="PF00528">
    <property type="entry name" value="BPD_transp_1"/>
    <property type="match status" value="1"/>
</dbReference>
<dbReference type="AlphaFoldDB" id="A0A1U9JTQ2"/>
<dbReference type="Gene3D" id="1.10.3720.10">
    <property type="entry name" value="MetI-like"/>
    <property type="match status" value="1"/>
</dbReference>
<comment type="subcellular location">
    <subcellularLocation>
        <location evidence="1">Cell inner membrane</location>
        <topology evidence="1">Multi-pass membrane protein</topology>
    </subcellularLocation>
    <subcellularLocation>
        <location evidence="8">Cell membrane</location>
        <topology evidence="8">Multi-pass membrane protein</topology>
    </subcellularLocation>
</comment>
<dbReference type="KEGG" id="thd:BHV28_05300"/>
<feature type="transmembrane region" description="Helical" evidence="8">
    <location>
        <begin position="212"/>
        <end position="235"/>
    </location>
</feature>
<comment type="similarity">
    <text evidence="2">Belongs to the binding-protein-dependent transport system permease family. HisMQ subfamily.</text>
</comment>